<dbReference type="PANTHER" id="PTHR10555:SF170">
    <property type="entry name" value="FI18122P1"/>
    <property type="match status" value="1"/>
</dbReference>
<dbReference type="InterPro" id="IPR001683">
    <property type="entry name" value="PX_dom"/>
</dbReference>
<dbReference type="Pfam" id="PF09325">
    <property type="entry name" value="Vps5"/>
    <property type="match status" value="1"/>
</dbReference>
<dbReference type="Pfam" id="PF00787">
    <property type="entry name" value="PX"/>
    <property type="match status" value="1"/>
</dbReference>
<dbReference type="PROSITE" id="PS50195">
    <property type="entry name" value="PX"/>
    <property type="match status" value="1"/>
</dbReference>
<dbReference type="PANTHER" id="PTHR10555">
    <property type="entry name" value="SORTING NEXIN"/>
    <property type="match status" value="1"/>
</dbReference>
<dbReference type="EMBL" id="GIBP01004204">
    <property type="protein sequence ID" value="NDV33173.1"/>
    <property type="molecule type" value="Transcribed_RNA"/>
</dbReference>
<feature type="domain" description="PX" evidence="1">
    <location>
        <begin position="1"/>
        <end position="82"/>
    </location>
</feature>
<dbReference type="InterPro" id="IPR036871">
    <property type="entry name" value="PX_dom_sf"/>
</dbReference>
<dbReference type="Gene3D" id="1.20.1270.60">
    <property type="entry name" value="Arfaptin homology (AH) domain/BAR domain"/>
    <property type="match status" value="1"/>
</dbReference>
<protein>
    <recommendedName>
        <fullName evidence="1">PX domain-containing protein</fullName>
    </recommendedName>
</protein>
<dbReference type="GO" id="GO:0035091">
    <property type="term" value="F:phosphatidylinositol binding"/>
    <property type="evidence" value="ECO:0007669"/>
    <property type="project" value="InterPro"/>
</dbReference>
<sequence length="326" mass="37522">MTIKRRYKEFFWLHQKLNEEYKHIIIPPIPEKSIDFMNRFNFEFLEGRCKLLQKFLHCVINHKELKTSTSLSTFLSNQDLETSSANLSSSFSTLGKSVSSAVPGQYSNIEVDPWYDDMKVYLSKFEKYCNAFQIPITAIIKQQKELIDSIRQFAEALNQFSQFERQNEDVPSKQNGILDLCGKTLEEISKVMSGVTESYAELLDGLQLYILLCSSAKTLLNNRKLLLVDYFESRDESTQVMSKLINATPEARIILEKNLSKIEQRTSDAGSEFRSFSRKAKQELNSHFAKKGDLRAHLQAFATTNLQTEQKLAKLWQELLGAVNDL</sequence>
<dbReference type="Gene3D" id="3.30.1520.10">
    <property type="entry name" value="Phox-like domain"/>
    <property type="match status" value="1"/>
</dbReference>
<dbReference type="GO" id="GO:0005768">
    <property type="term" value="C:endosome"/>
    <property type="evidence" value="ECO:0007669"/>
    <property type="project" value="TreeGrafter"/>
</dbReference>
<dbReference type="SMART" id="SM00312">
    <property type="entry name" value="PX"/>
    <property type="match status" value="1"/>
</dbReference>
<proteinExistence type="predicted"/>
<dbReference type="InterPro" id="IPR027267">
    <property type="entry name" value="AH/BAR_dom_sf"/>
</dbReference>
<name>A0A6B2L816_9EUKA</name>
<dbReference type="SUPFAM" id="SSF64268">
    <property type="entry name" value="PX domain"/>
    <property type="match status" value="1"/>
</dbReference>
<dbReference type="AlphaFoldDB" id="A0A6B2L816"/>
<organism evidence="2">
    <name type="scientific">Arcella intermedia</name>
    <dbReference type="NCBI Taxonomy" id="1963864"/>
    <lineage>
        <taxon>Eukaryota</taxon>
        <taxon>Amoebozoa</taxon>
        <taxon>Tubulinea</taxon>
        <taxon>Elardia</taxon>
        <taxon>Arcellinida</taxon>
        <taxon>Sphaerothecina</taxon>
        <taxon>Arcellidae</taxon>
        <taxon>Arcella</taxon>
    </lineage>
</organism>
<evidence type="ECO:0000259" key="1">
    <source>
        <dbReference type="PROSITE" id="PS50195"/>
    </source>
</evidence>
<dbReference type="SUPFAM" id="SSF103657">
    <property type="entry name" value="BAR/IMD domain-like"/>
    <property type="match status" value="1"/>
</dbReference>
<dbReference type="InterPro" id="IPR015404">
    <property type="entry name" value="Vps5_C"/>
</dbReference>
<reference evidence="2" key="1">
    <citation type="journal article" date="2020" name="J. Eukaryot. Microbiol.">
        <title>De novo Sequencing, Assembly and Annotation of the Transcriptome for the Free-Living Testate Amoeba Arcella intermedia.</title>
        <authorList>
            <person name="Ribeiro G.M."/>
            <person name="Porfirio-Sousa A.L."/>
            <person name="Maurer-Alcala X.X."/>
            <person name="Katz L.A."/>
            <person name="Lahr D.J.G."/>
        </authorList>
    </citation>
    <scope>NUCLEOTIDE SEQUENCE</scope>
</reference>
<accession>A0A6B2L816</accession>
<evidence type="ECO:0000313" key="2">
    <source>
        <dbReference type="EMBL" id="NDV33173.1"/>
    </source>
</evidence>